<dbReference type="OrthoDB" id="7031713at2"/>
<name>A0A0X7K0Z4_9PSED</name>
<evidence type="ECO:0000313" key="1">
    <source>
        <dbReference type="EMBL" id="KWU49365.1"/>
    </source>
</evidence>
<protein>
    <submittedName>
        <fullName evidence="1">Uncharacterized protein</fullName>
    </submittedName>
</protein>
<sequence>MQGSQRYSLTIQNLFTVSREGISGAEALISILDGSLEIDQIRLSGKVGPGESVYQREYKGKPGLKAELLTGIGQITFAAICPGRISC</sequence>
<dbReference type="RefSeq" id="WP_060755613.1">
    <property type="nucleotide sequence ID" value="NZ_CP087111.1"/>
</dbReference>
<evidence type="ECO:0000313" key="2">
    <source>
        <dbReference type="Proteomes" id="UP000067111"/>
    </source>
</evidence>
<dbReference type="Proteomes" id="UP000067111">
    <property type="component" value="Unassembled WGS sequence"/>
</dbReference>
<dbReference type="AlphaFoldDB" id="A0A0X7K0Z4"/>
<gene>
    <name evidence="1" type="ORF">AWV77_18370</name>
</gene>
<reference evidence="2" key="1">
    <citation type="submission" date="2016-01" db="EMBL/GenBank/DDBJ databases">
        <authorList>
            <person name="Gamez R.M."/>
            <person name="Rodriguez F."/>
            <person name="Bernal J.F."/>
            <person name="Agarwala R."/>
            <person name="Landsman D."/>
            <person name="Marino-Ramirez L."/>
        </authorList>
    </citation>
    <scope>NUCLEOTIDE SEQUENCE [LARGE SCALE GENOMIC DNA]</scope>
    <source>
        <strain evidence="2">Ps006</strain>
    </source>
</reference>
<comment type="caution">
    <text evidence="1">The sequence shown here is derived from an EMBL/GenBank/DDBJ whole genome shotgun (WGS) entry which is preliminary data.</text>
</comment>
<dbReference type="EMBL" id="LRMR01000026">
    <property type="protein sequence ID" value="KWU49365.1"/>
    <property type="molecule type" value="Genomic_DNA"/>
</dbReference>
<accession>A0A0X7K0Z4</accession>
<proteinExistence type="predicted"/>
<organism evidence="1 2">
    <name type="scientific">Pseudomonas palleroniana</name>
    <dbReference type="NCBI Taxonomy" id="191390"/>
    <lineage>
        <taxon>Bacteria</taxon>
        <taxon>Pseudomonadati</taxon>
        <taxon>Pseudomonadota</taxon>
        <taxon>Gammaproteobacteria</taxon>
        <taxon>Pseudomonadales</taxon>
        <taxon>Pseudomonadaceae</taxon>
        <taxon>Pseudomonas</taxon>
    </lineage>
</organism>